<accession>A0A5B2ZE01</accession>
<feature type="transmembrane region" description="Helical" evidence="1">
    <location>
        <begin position="86"/>
        <end position="107"/>
    </location>
</feature>
<feature type="transmembrane region" description="Helical" evidence="1">
    <location>
        <begin position="119"/>
        <end position="136"/>
    </location>
</feature>
<keyword evidence="1" id="KW-1133">Transmembrane helix</keyword>
<keyword evidence="1" id="KW-0812">Transmembrane</keyword>
<dbReference type="AlphaFoldDB" id="A0A5B2ZE01"/>
<dbReference type="RefSeq" id="WP_149859395.1">
    <property type="nucleotide sequence ID" value="NZ_VUOD01000001.1"/>
</dbReference>
<comment type="caution">
    <text evidence="2">The sequence shown here is derived from an EMBL/GenBank/DDBJ whole genome shotgun (WGS) entry which is preliminary data.</text>
</comment>
<keyword evidence="1" id="KW-0472">Membrane</keyword>
<evidence type="ECO:0000313" key="2">
    <source>
        <dbReference type="EMBL" id="KAA2286175.1"/>
    </source>
</evidence>
<name>A0A5B2ZE01_9GAMM</name>
<proteinExistence type="predicted"/>
<evidence type="ECO:0000256" key="1">
    <source>
        <dbReference type="SAM" id="Phobius"/>
    </source>
</evidence>
<protein>
    <submittedName>
        <fullName evidence="2">DUF2878 domain-containing protein</fullName>
    </submittedName>
</protein>
<reference evidence="2 3" key="2">
    <citation type="submission" date="2019-09" db="EMBL/GenBank/DDBJ databases">
        <authorList>
            <person name="Mazur A."/>
        </authorList>
    </citation>
    <scope>NUCLEOTIDE SEQUENCE [LARGE SCALE GENOMIC DNA]</scope>
    <source>
        <strain evidence="2 3">3729k</strain>
    </source>
</reference>
<feature type="transmembrane region" description="Helical" evidence="1">
    <location>
        <begin position="20"/>
        <end position="47"/>
    </location>
</feature>
<organism evidence="2 3">
    <name type="scientific">Arenimonas fontis</name>
    <dbReference type="NCBI Taxonomy" id="2608255"/>
    <lineage>
        <taxon>Bacteria</taxon>
        <taxon>Pseudomonadati</taxon>
        <taxon>Pseudomonadota</taxon>
        <taxon>Gammaproteobacteria</taxon>
        <taxon>Lysobacterales</taxon>
        <taxon>Lysobacteraceae</taxon>
        <taxon>Arenimonas</taxon>
    </lineage>
</organism>
<reference evidence="2 3" key="1">
    <citation type="submission" date="2019-09" db="EMBL/GenBank/DDBJ databases">
        <title>Arenimonas chukotkensis sp. nov., a bacterium isolated from Chukotka hot spring, Arctic region, Russia.</title>
        <authorList>
            <person name="Zayulina K.S."/>
            <person name="Prokofeva M.I."/>
            <person name="Elcheninov A.G."/>
            <person name="Novikov A."/>
            <person name="Kochetkova T.V."/>
            <person name="Kublanov I.V."/>
        </authorList>
    </citation>
    <scope>NUCLEOTIDE SEQUENCE [LARGE SCALE GENOMIC DNA]</scope>
    <source>
        <strain evidence="2 3">3729k</strain>
    </source>
</reference>
<sequence length="180" mass="18801">MSRQARAHPLPNLLGNQLVWLAAVIGAGEGLAWAGPAAAALFATWHLATVRPLWPDLRLVALALACGLALDALLVAGGWLRYATPAPALAASPLWILALWLAFALTLRHGLAFLVNRQCLALCLGAVGGPLAYLAAARGWNAVQLLPPGWLLLAIGWALAMWLLVRAATPAPPPGREATA</sequence>
<dbReference type="InterPro" id="IPR021306">
    <property type="entry name" value="DUF2878"/>
</dbReference>
<dbReference type="Pfam" id="PF11086">
    <property type="entry name" value="DUF2878"/>
    <property type="match status" value="1"/>
</dbReference>
<evidence type="ECO:0000313" key="3">
    <source>
        <dbReference type="Proteomes" id="UP000322165"/>
    </source>
</evidence>
<keyword evidence="3" id="KW-1185">Reference proteome</keyword>
<gene>
    <name evidence="2" type="ORF">F0415_01340</name>
</gene>
<dbReference type="EMBL" id="VUOD01000001">
    <property type="protein sequence ID" value="KAA2286175.1"/>
    <property type="molecule type" value="Genomic_DNA"/>
</dbReference>
<feature type="transmembrane region" description="Helical" evidence="1">
    <location>
        <begin position="148"/>
        <end position="165"/>
    </location>
</feature>
<dbReference type="Proteomes" id="UP000322165">
    <property type="component" value="Unassembled WGS sequence"/>
</dbReference>
<feature type="transmembrane region" description="Helical" evidence="1">
    <location>
        <begin position="59"/>
        <end position="80"/>
    </location>
</feature>